<protein>
    <recommendedName>
        <fullName evidence="4">Phage shock protein G</fullName>
    </recommendedName>
</protein>
<dbReference type="OrthoDB" id="5906581at2"/>
<keyword evidence="1" id="KW-0472">Membrane</keyword>
<evidence type="ECO:0000256" key="1">
    <source>
        <dbReference type="SAM" id="Phobius"/>
    </source>
</evidence>
<evidence type="ECO:0000313" key="3">
    <source>
        <dbReference type="Proteomes" id="UP000016562"/>
    </source>
</evidence>
<dbReference type="AlphaFoldDB" id="U3B7F9"/>
<organism evidence="2 3">
    <name type="scientific">Vibrio ezurae NBRC 102218</name>
    <dbReference type="NCBI Taxonomy" id="1219080"/>
    <lineage>
        <taxon>Bacteria</taxon>
        <taxon>Pseudomonadati</taxon>
        <taxon>Pseudomonadota</taxon>
        <taxon>Gammaproteobacteria</taxon>
        <taxon>Vibrionales</taxon>
        <taxon>Vibrionaceae</taxon>
        <taxon>Vibrio</taxon>
    </lineage>
</organism>
<dbReference type="eggNOG" id="ENOG5031NS1">
    <property type="taxonomic scope" value="Bacteria"/>
</dbReference>
<comment type="caution">
    <text evidence="2">The sequence shown here is derived from an EMBL/GenBank/DDBJ whole genome shotgun (WGS) entry which is preliminary data.</text>
</comment>
<keyword evidence="1" id="KW-1133">Transmembrane helix</keyword>
<keyword evidence="3" id="KW-1185">Reference proteome</keyword>
<reference evidence="2 3" key="1">
    <citation type="submission" date="2013-09" db="EMBL/GenBank/DDBJ databases">
        <title>Whole genome shotgun sequence of Vibrio ezurae NBRC 102218.</title>
        <authorList>
            <person name="Yoshida I."/>
            <person name="Hosoyama A."/>
            <person name="Numata M."/>
            <person name="Hashimoto M."/>
            <person name="Hosoyama Y."/>
            <person name="Tsuchikane K."/>
            <person name="Noguchi M."/>
            <person name="Hirakata S."/>
            <person name="Ichikawa N."/>
            <person name="Ohji S."/>
            <person name="Yamazoe A."/>
            <person name="Fujita N."/>
        </authorList>
    </citation>
    <scope>NUCLEOTIDE SEQUENCE [LARGE SCALE GENOMIC DNA]</scope>
    <source>
        <strain evidence="2 3">NBRC 102218</strain>
    </source>
</reference>
<dbReference type="Proteomes" id="UP000016562">
    <property type="component" value="Unassembled WGS sequence"/>
</dbReference>
<gene>
    <name evidence="2" type="ORF">VEZ01S_56_00270</name>
</gene>
<dbReference type="EMBL" id="BATM01000056">
    <property type="protein sequence ID" value="GAD81342.1"/>
    <property type="molecule type" value="Genomic_DNA"/>
</dbReference>
<accession>U3B7F9</accession>
<evidence type="ECO:0000313" key="2">
    <source>
        <dbReference type="EMBL" id="GAD81342.1"/>
    </source>
</evidence>
<feature type="transmembrane region" description="Helical" evidence="1">
    <location>
        <begin position="7"/>
        <end position="30"/>
    </location>
</feature>
<dbReference type="STRING" id="1219080.VEZ01S_56_00270"/>
<dbReference type="RefSeq" id="WP_021715038.1">
    <property type="nucleotide sequence ID" value="NZ_BATM01000056.1"/>
</dbReference>
<proteinExistence type="predicted"/>
<feature type="transmembrane region" description="Helical" evidence="1">
    <location>
        <begin position="36"/>
        <end position="61"/>
    </location>
</feature>
<name>U3B7F9_9VIBR</name>
<evidence type="ECO:0008006" key="4">
    <source>
        <dbReference type="Google" id="ProtNLM"/>
    </source>
</evidence>
<keyword evidence="1" id="KW-0812">Transmembrane</keyword>
<sequence>MVELLMLVMFFGVFFFVGITFFGFFMAFLAVFAFSIIISLLGAAFNFLPYLLVGLIVYWLIKRNRACS</sequence>